<proteinExistence type="predicted"/>
<evidence type="ECO:0000313" key="2">
    <source>
        <dbReference type="Proteomes" id="UP001231445"/>
    </source>
</evidence>
<dbReference type="InterPro" id="IPR006917">
    <property type="entry name" value="SOUL_heme-bd"/>
</dbReference>
<dbReference type="Pfam" id="PF04832">
    <property type="entry name" value="SOUL"/>
    <property type="match status" value="1"/>
</dbReference>
<dbReference type="InterPro" id="IPR011256">
    <property type="entry name" value="Reg_factor_effector_dom_sf"/>
</dbReference>
<dbReference type="Gene3D" id="3.20.80.10">
    <property type="entry name" value="Regulatory factor, effector binding domain"/>
    <property type="match status" value="1"/>
</dbReference>
<sequence length="206" mass="23086">MIILAAMSVLVFLAAFVWSLVANNVETPDYEVVTREGQIEIRRYGAMIVAEANVEGEREDAIRGGFRIIADYIFGNNLASENVAMTAPVTQQVNETIAMTTPVTQQSDGTSWKVRFVMPSEYTMATLPQPVNPEVQLIEVPSSRFAAVQFSGFGNQSSLDKHTGQLLDYLKREDLRPIGQPTFAFYNAPWTLPFMRRNEVMIEIDE</sequence>
<dbReference type="Proteomes" id="UP001231445">
    <property type="component" value="Chromosome"/>
</dbReference>
<dbReference type="AlphaFoldDB" id="A0A9Y2BAX4"/>
<evidence type="ECO:0000313" key="1">
    <source>
        <dbReference type="EMBL" id="WIW96185.1"/>
    </source>
</evidence>
<dbReference type="EMBL" id="CP127221">
    <property type="protein sequence ID" value="WIW96185.1"/>
    <property type="molecule type" value="Genomic_DNA"/>
</dbReference>
<name>A0A9Y2BAX4_9SPHN</name>
<protein>
    <submittedName>
        <fullName evidence="1">Heme-binding protein</fullName>
    </submittedName>
</protein>
<keyword evidence="2" id="KW-1185">Reference proteome</keyword>
<accession>A0A9Y2BAX4</accession>
<dbReference type="SUPFAM" id="SSF55136">
    <property type="entry name" value="Probable bacterial effector-binding domain"/>
    <property type="match status" value="1"/>
</dbReference>
<dbReference type="RefSeq" id="WP_285976494.1">
    <property type="nucleotide sequence ID" value="NZ_CP127221.1"/>
</dbReference>
<dbReference type="KEGG" id="arue:QQX03_03510"/>
<gene>
    <name evidence="1" type="ORF">QQX03_03510</name>
</gene>
<reference evidence="1 2" key="1">
    <citation type="submission" date="2023-06" db="EMBL/GenBank/DDBJ databases">
        <title>Altererythrobacter rubellus NBRC 112769 genome.</title>
        <authorList>
            <person name="Zhang K."/>
        </authorList>
    </citation>
    <scope>NUCLEOTIDE SEQUENCE [LARGE SCALE GENOMIC DNA]</scope>
    <source>
        <strain evidence="1 2">NBRC 112769</strain>
    </source>
</reference>
<dbReference type="PANTHER" id="PTHR11220:SF58">
    <property type="entry name" value="SOUL HEME-BINDING FAMILY PROTEIN"/>
    <property type="match status" value="1"/>
</dbReference>
<organism evidence="1 2">
    <name type="scientific">Altererythrobacter rubellus</name>
    <dbReference type="NCBI Taxonomy" id="2173831"/>
    <lineage>
        <taxon>Bacteria</taxon>
        <taxon>Pseudomonadati</taxon>
        <taxon>Pseudomonadota</taxon>
        <taxon>Alphaproteobacteria</taxon>
        <taxon>Sphingomonadales</taxon>
        <taxon>Erythrobacteraceae</taxon>
        <taxon>Altererythrobacter</taxon>
    </lineage>
</organism>
<dbReference type="PANTHER" id="PTHR11220">
    <property type="entry name" value="HEME-BINDING PROTEIN-RELATED"/>
    <property type="match status" value="1"/>
</dbReference>